<proteinExistence type="predicted"/>
<dbReference type="InterPro" id="IPR036047">
    <property type="entry name" value="F-box-like_dom_sf"/>
</dbReference>
<protein>
    <submittedName>
        <fullName evidence="4">F-box/LRR-repeat protein 12</fullName>
    </submittedName>
</protein>
<dbReference type="SUPFAM" id="SSF81383">
    <property type="entry name" value="F-box domain"/>
    <property type="match status" value="1"/>
</dbReference>
<dbReference type="InterPro" id="IPR032675">
    <property type="entry name" value="LRR_dom_sf"/>
</dbReference>
<dbReference type="InterPro" id="IPR001810">
    <property type="entry name" value="F-box_dom"/>
</dbReference>
<feature type="region of interest" description="Disordered" evidence="1">
    <location>
        <begin position="151"/>
        <end position="180"/>
    </location>
</feature>
<feature type="compositionally biased region" description="Basic and acidic residues" evidence="1">
    <location>
        <begin position="336"/>
        <end position="350"/>
    </location>
</feature>
<feature type="region of interest" description="Disordered" evidence="1">
    <location>
        <begin position="336"/>
        <end position="358"/>
    </location>
</feature>
<dbReference type="RefSeq" id="XP_030622262.1">
    <property type="nucleotide sequence ID" value="XM_030766402.1"/>
</dbReference>
<accession>A0A6J2USE2</accession>
<sequence length="386" mass="43907">MADMISCTLDCFPENILVDILSYLNVRELVRNGRVSKRWRRLVKDQKLWRTVDLTTWKGVTSRVLWILLRQYLGCGLRCLRLRGLLLSARGGSFLSESWLQALASKCPRLHKLSLLHTDLRRLHSCSVLPPSLQVLELHGCELPGDFFSQSDSTAKPNQRTEGNRACQPSSNKTGRKQVSPTGVSIETLVLDNVPSFTDQHLRSLCSWQRLVHLELRDVIRVTAAGVRGCAPDEVGAQGLRQLRYLEVGNSGRLGSQMQMVSLGLGDGWLGLEELSLRGREVSPGLLCVSRLRDLRRLRLSNCWLTEMMVLRSCRTLKDLCRIQFCEVDFHTRHRTSERETGEDSEREREEVDENDPVPSLRHSLMTLLPRCELVFTRCTITVCTD</sequence>
<dbReference type="OrthoDB" id="3219396at2759"/>
<name>A0A6J2USE2_CHACN</name>
<evidence type="ECO:0000259" key="2">
    <source>
        <dbReference type="PROSITE" id="PS50181"/>
    </source>
</evidence>
<dbReference type="SMART" id="SM00256">
    <property type="entry name" value="FBOX"/>
    <property type="match status" value="1"/>
</dbReference>
<reference evidence="4" key="1">
    <citation type="submission" date="2025-08" db="UniProtKB">
        <authorList>
            <consortium name="RefSeq"/>
        </authorList>
    </citation>
    <scope>IDENTIFICATION</scope>
</reference>
<dbReference type="PANTHER" id="PTHR31639">
    <property type="entry name" value="F-BOX PROTEIN-LIKE"/>
    <property type="match status" value="1"/>
</dbReference>
<dbReference type="SUPFAM" id="SSF52047">
    <property type="entry name" value="RNI-like"/>
    <property type="match status" value="1"/>
</dbReference>
<dbReference type="PANTHER" id="PTHR31639:SF42">
    <property type="entry name" value="OS02G0160200 PROTEIN"/>
    <property type="match status" value="1"/>
</dbReference>
<gene>
    <name evidence="4" type="primary">LOC115805730</name>
</gene>
<dbReference type="PROSITE" id="PS50181">
    <property type="entry name" value="FBOX"/>
    <property type="match status" value="1"/>
</dbReference>
<keyword evidence="3" id="KW-1185">Reference proteome</keyword>
<evidence type="ECO:0000256" key="1">
    <source>
        <dbReference type="SAM" id="MobiDB-lite"/>
    </source>
</evidence>
<evidence type="ECO:0000313" key="3">
    <source>
        <dbReference type="Proteomes" id="UP000504632"/>
    </source>
</evidence>
<dbReference type="InParanoid" id="A0A6J2USE2"/>
<evidence type="ECO:0000313" key="4">
    <source>
        <dbReference type="RefSeq" id="XP_030622262.1"/>
    </source>
</evidence>
<organism evidence="3 4">
    <name type="scientific">Chanos chanos</name>
    <name type="common">Milkfish</name>
    <name type="synonym">Mugil chanos</name>
    <dbReference type="NCBI Taxonomy" id="29144"/>
    <lineage>
        <taxon>Eukaryota</taxon>
        <taxon>Metazoa</taxon>
        <taxon>Chordata</taxon>
        <taxon>Craniata</taxon>
        <taxon>Vertebrata</taxon>
        <taxon>Euteleostomi</taxon>
        <taxon>Actinopterygii</taxon>
        <taxon>Neopterygii</taxon>
        <taxon>Teleostei</taxon>
        <taxon>Ostariophysi</taxon>
        <taxon>Gonorynchiformes</taxon>
        <taxon>Chanidae</taxon>
        <taxon>Chanos</taxon>
    </lineage>
</organism>
<dbReference type="AlphaFoldDB" id="A0A6J2USE2"/>
<dbReference type="Pfam" id="PF12937">
    <property type="entry name" value="F-box-like"/>
    <property type="match status" value="1"/>
</dbReference>
<feature type="domain" description="F-box" evidence="2">
    <location>
        <begin position="6"/>
        <end position="52"/>
    </location>
</feature>
<dbReference type="GeneID" id="115805730"/>
<dbReference type="Proteomes" id="UP000504632">
    <property type="component" value="Chromosome 2"/>
</dbReference>
<dbReference type="Gene3D" id="3.80.10.10">
    <property type="entry name" value="Ribonuclease Inhibitor"/>
    <property type="match status" value="2"/>
</dbReference>